<dbReference type="EMBL" id="JAANIU010012698">
    <property type="protein sequence ID" value="KAG1530326.1"/>
    <property type="molecule type" value="Genomic_DNA"/>
</dbReference>
<comment type="caution">
    <text evidence="1">The sequence shown here is derived from an EMBL/GenBank/DDBJ whole genome shotgun (WGS) entry which is preliminary data.</text>
</comment>
<keyword evidence="2" id="KW-1185">Reference proteome</keyword>
<dbReference type="Proteomes" id="UP000740926">
    <property type="component" value="Unassembled WGS sequence"/>
</dbReference>
<accession>A0A9P6XQ60</accession>
<organism evidence="1 2">
    <name type="scientific">Rhizopus delemar</name>
    <dbReference type="NCBI Taxonomy" id="936053"/>
    <lineage>
        <taxon>Eukaryota</taxon>
        <taxon>Fungi</taxon>
        <taxon>Fungi incertae sedis</taxon>
        <taxon>Mucoromycota</taxon>
        <taxon>Mucoromycotina</taxon>
        <taxon>Mucoromycetes</taxon>
        <taxon>Mucorales</taxon>
        <taxon>Mucorineae</taxon>
        <taxon>Rhizopodaceae</taxon>
        <taxon>Rhizopus</taxon>
    </lineage>
</organism>
<dbReference type="AlphaFoldDB" id="A0A9P6XQ60"/>
<evidence type="ECO:0000313" key="2">
    <source>
        <dbReference type="Proteomes" id="UP000740926"/>
    </source>
</evidence>
<reference evidence="1 2" key="1">
    <citation type="journal article" date="2020" name="Microb. Genom.">
        <title>Genetic diversity of clinical and environmental Mucorales isolates obtained from an investigation of mucormycosis cases among solid organ transplant recipients.</title>
        <authorList>
            <person name="Nguyen M.H."/>
            <person name="Kaul D."/>
            <person name="Muto C."/>
            <person name="Cheng S.J."/>
            <person name="Richter R.A."/>
            <person name="Bruno V.M."/>
            <person name="Liu G."/>
            <person name="Beyhan S."/>
            <person name="Sundermann A.J."/>
            <person name="Mounaud S."/>
            <person name="Pasculle A.W."/>
            <person name="Nierman W.C."/>
            <person name="Driscoll E."/>
            <person name="Cumbie R."/>
            <person name="Clancy C.J."/>
            <person name="Dupont C.L."/>
        </authorList>
    </citation>
    <scope>NUCLEOTIDE SEQUENCE [LARGE SCALE GENOMIC DNA]</scope>
    <source>
        <strain evidence="1 2">GL24</strain>
    </source>
</reference>
<name>A0A9P6XQ60_9FUNG</name>
<proteinExistence type="predicted"/>
<sequence>MRSNPARGSHVIVGAGRDELLQPRQQVGNVDHLALFDALEQQRTGADLQAAVGIAQHRIDAPGVGDLHPHQAWHALGQGVAERHAKGLPAVAVVTVDQFGVDHTLQRAGWQWPLHRQAG</sequence>
<gene>
    <name evidence="1" type="ORF">G6F50_017391</name>
</gene>
<evidence type="ECO:0000313" key="1">
    <source>
        <dbReference type="EMBL" id="KAG1530326.1"/>
    </source>
</evidence>
<protein>
    <submittedName>
        <fullName evidence="1">Uncharacterized protein</fullName>
    </submittedName>
</protein>